<dbReference type="RefSeq" id="WP_299581064.1">
    <property type="nucleotide sequence ID" value="NZ_JBGMEL010000006.1"/>
</dbReference>
<dbReference type="Proteomes" id="UP001569414">
    <property type="component" value="Unassembled WGS sequence"/>
</dbReference>
<dbReference type="Gene3D" id="3.40.30.10">
    <property type="entry name" value="Glutaredoxin"/>
    <property type="match status" value="1"/>
</dbReference>
<evidence type="ECO:0000313" key="2">
    <source>
        <dbReference type="Proteomes" id="UP001569414"/>
    </source>
</evidence>
<dbReference type="EMBL" id="JBGMEL010000006">
    <property type="protein sequence ID" value="MFA0790478.1"/>
    <property type="molecule type" value="Genomic_DNA"/>
</dbReference>
<proteinExistence type="predicted"/>
<reference evidence="1 2" key="1">
    <citation type="submission" date="2024-08" db="EMBL/GenBank/DDBJ databases">
        <authorList>
            <person name="Ishaq N."/>
        </authorList>
    </citation>
    <scope>NUCLEOTIDE SEQUENCE [LARGE SCALE GENOMIC DNA]</scope>
    <source>
        <strain evidence="1 2">JCM 30400</strain>
    </source>
</reference>
<keyword evidence="2" id="KW-1185">Reference proteome</keyword>
<gene>
    <name evidence="1" type="ORF">ACCI51_07950</name>
</gene>
<organism evidence="1 2">
    <name type="scientific">Microbulbifer echini</name>
    <dbReference type="NCBI Taxonomy" id="1529067"/>
    <lineage>
        <taxon>Bacteria</taxon>
        <taxon>Pseudomonadati</taxon>
        <taxon>Pseudomonadota</taxon>
        <taxon>Gammaproteobacteria</taxon>
        <taxon>Cellvibrionales</taxon>
        <taxon>Microbulbiferaceae</taxon>
        <taxon>Microbulbifer</taxon>
    </lineage>
</organism>
<protein>
    <recommendedName>
        <fullName evidence="3">Thioredoxin</fullName>
    </recommendedName>
</protein>
<comment type="caution">
    <text evidence="1">The sequence shown here is derived from an EMBL/GenBank/DDBJ whole genome shotgun (WGS) entry which is preliminary data.</text>
</comment>
<evidence type="ECO:0008006" key="3">
    <source>
        <dbReference type="Google" id="ProtNLM"/>
    </source>
</evidence>
<accession>A0ABV4NLT1</accession>
<name>A0ABV4NLT1_9GAMM</name>
<evidence type="ECO:0000313" key="1">
    <source>
        <dbReference type="EMBL" id="MFA0790478.1"/>
    </source>
</evidence>
<sequence length="98" mass="11120">MKITLVKKVLADGSPCAKCRDVQEKLEENAQLKFIDQTLIADVRDPQSAGMQVAQQFDVQRAPFFVVEREGQEAEIYTVYFKFAKEVLRPLAQQVEAS</sequence>